<evidence type="ECO:0000256" key="12">
    <source>
        <dbReference type="SAM" id="SignalP"/>
    </source>
</evidence>
<dbReference type="Gene3D" id="2.60.40.1120">
    <property type="entry name" value="Carboxypeptidase-like, regulatory domain"/>
    <property type="match status" value="1"/>
</dbReference>
<dbReference type="PROSITE" id="PS52016">
    <property type="entry name" value="TONB_DEPENDENT_REC_3"/>
    <property type="match status" value="1"/>
</dbReference>
<dbReference type="Pfam" id="PF07715">
    <property type="entry name" value="Plug"/>
    <property type="match status" value="1"/>
</dbReference>
<gene>
    <name evidence="14" type="ORF">HMPREF1535_00988</name>
</gene>
<feature type="signal peptide" evidence="12">
    <location>
        <begin position="1"/>
        <end position="23"/>
    </location>
</feature>
<organism evidence="14 15">
    <name type="scientific">Parabacteroides goldsteinii DSM 19448 = WAL 12034</name>
    <dbReference type="NCBI Taxonomy" id="927665"/>
    <lineage>
        <taxon>Bacteria</taxon>
        <taxon>Pseudomonadati</taxon>
        <taxon>Bacteroidota</taxon>
        <taxon>Bacteroidia</taxon>
        <taxon>Bacteroidales</taxon>
        <taxon>Tannerellaceae</taxon>
        <taxon>Parabacteroides</taxon>
    </lineage>
</organism>
<feature type="chain" id="PRO_5002490566" evidence="12">
    <location>
        <begin position="24"/>
        <end position="1100"/>
    </location>
</feature>
<sequence>MNNYTKKVACMAIPLFCLNLTMAAESNLSDLDIRKAVAIEEAASVNQNTRKVTGVVKDENGEPVIGASVVEVGTTNGIMTDMDGKFELSVKANGSLQVSYVGFVTQTIKPGNKNNIQIILQEDNQALDEVVVVAFGKSTKEAFTGSAGIMKSDDLLKAQVSNPAQALAGRVAGVQLSNSSSQPGSSPSITIRGFGSISSDTEPLIVVDGMPFDGDLNLINSNDIESMTVLKDAASNALYGARGANGVIMITTKKGKNGDAKVSVDAKWGANSNGLQNYKTTNAQQFYETYYKMLYNYYITEPGGSMSATDAHALANQHLTNSSSGVGPGYMIYTVPEGQDFIQQGGVMNPGATMGALYDYNGQKFWLQADDWEEIGLQNGFRQEYNVSVSGASERINYYTSIGYLDQDGIQEGSMQKRLTARAKLDYQAKKWLKVGANFNYTKYNYSQTSEGTIGTGTIWSTIKSQAPIYPVYLRDANKNIMIDQWGEKMYDFAQAYDLTRAGGVGGNCIFSNKYRSDETTGNSFIASGYADINLTQDLTFTFNANAYDYDRRYTYATSPFVDYYTSSSDNGYLSKASYRTFTYNTQQLLNYNKQFGKHDVGAMVGHEYYNYKYESLSASGRNFGIDGTRELATLLNLNNNPYSYSNSYNNEGYFFRAMYNYDAKYFGSVSYRRDASSRFAKEHRWGNFWSVGGAWLISKEAFFNAPWVNSLKLKASVGSQGNDNIGDYLYADSYKVVNNDDQAAYQWRQKGSSDITWETNTNWNIGTEFDLFGGRLGGSLDYFYRKTSDMLFSLNTPPSIGYTSYFVNLGDMRNAGIELVLQGTLISNKDFKWDVNFNISHVKNKVLTLPDAIKTTKVDGHNGYVNLDKSFVSKYKYFVAEGLSLYTWYLPKFAGLDPETGESLFYKDILDEAGNVTGQETTKDASQATDYLIGDALPSFYGGLGTSLSYRGFDFSINLNYQLGGKAYDYTYQTLMHTSTTTSTTWHKDILNAWSPENTGSNIPRLQFAEKYSQNPRSDRFITNASYLNIQNINLGYTLPSSLTQKYNVQNIRVYFSGENLFYFSARQGFDPRYTLKGYSNPELYSPIRTISGGISLTF</sequence>
<keyword evidence="5 11" id="KW-0812">Transmembrane</keyword>
<comment type="similarity">
    <text evidence="11">Belongs to the TonB-dependent receptor family.</text>
</comment>
<accession>A0A0F5JL56</accession>
<evidence type="ECO:0000256" key="11">
    <source>
        <dbReference type="PROSITE-ProRule" id="PRU01360"/>
    </source>
</evidence>
<dbReference type="InterPro" id="IPR008969">
    <property type="entry name" value="CarboxyPept-like_regulatory"/>
</dbReference>
<dbReference type="PATRIC" id="fig|927665.4.peg.1010"/>
<keyword evidence="2 11" id="KW-0813">Transport</keyword>
<evidence type="ECO:0000256" key="1">
    <source>
        <dbReference type="ARBA" id="ARBA00004571"/>
    </source>
</evidence>
<dbReference type="InterPro" id="IPR012910">
    <property type="entry name" value="Plug_dom"/>
</dbReference>
<reference evidence="14 15" key="1">
    <citation type="submission" date="2013-04" db="EMBL/GenBank/DDBJ databases">
        <title>The Genome Sequence of Parabacteroides goldsteinii DSM 19448.</title>
        <authorList>
            <consortium name="The Broad Institute Genomics Platform"/>
            <person name="Earl A."/>
            <person name="Ward D."/>
            <person name="Feldgarden M."/>
            <person name="Gevers D."/>
            <person name="Martens E."/>
            <person name="Sakamoto M."/>
            <person name="Benno Y."/>
            <person name="Song Y."/>
            <person name="Liu C."/>
            <person name="Lee J."/>
            <person name="Bolanos M."/>
            <person name="Vaisanen M.L."/>
            <person name="Finegold S.M."/>
            <person name="Walker B."/>
            <person name="Young S."/>
            <person name="Zeng Q."/>
            <person name="Gargeya S."/>
            <person name="Fitzgerald M."/>
            <person name="Haas B."/>
            <person name="Abouelleil A."/>
            <person name="Allen A.W."/>
            <person name="Alvarado L."/>
            <person name="Arachchi H.M."/>
            <person name="Berlin A.M."/>
            <person name="Chapman S.B."/>
            <person name="Gainer-Dewar J."/>
            <person name="Goldberg J."/>
            <person name="Griggs A."/>
            <person name="Gujja S."/>
            <person name="Hansen M."/>
            <person name="Howarth C."/>
            <person name="Imamovic A."/>
            <person name="Ireland A."/>
            <person name="Larimer J."/>
            <person name="McCowan C."/>
            <person name="Murphy C."/>
            <person name="Pearson M."/>
            <person name="Poon T.W."/>
            <person name="Priest M."/>
            <person name="Roberts A."/>
            <person name="Saif S."/>
            <person name="Shea T."/>
            <person name="Sisk P."/>
            <person name="Sykes S."/>
            <person name="Wortman J."/>
            <person name="Nusbaum C."/>
            <person name="Birren B."/>
        </authorList>
    </citation>
    <scope>NUCLEOTIDE SEQUENCE [LARGE SCALE GENOMIC DNA]</scope>
    <source>
        <strain evidence="14 15">DSM 19448</strain>
    </source>
</reference>
<evidence type="ECO:0000256" key="4">
    <source>
        <dbReference type="ARBA" id="ARBA00022496"/>
    </source>
</evidence>
<dbReference type="InterPro" id="IPR023997">
    <property type="entry name" value="TonB-dep_OMP_SusC/RagA_CS"/>
</dbReference>
<dbReference type="Gene3D" id="2.170.130.10">
    <property type="entry name" value="TonB-dependent receptor, plug domain"/>
    <property type="match status" value="1"/>
</dbReference>
<dbReference type="STRING" id="927665.HMPREF1535_00988"/>
<evidence type="ECO:0000313" key="14">
    <source>
        <dbReference type="EMBL" id="KKB58167.1"/>
    </source>
</evidence>
<dbReference type="SUPFAM" id="SSF56935">
    <property type="entry name" value="Porins"/>
    <property type="match status" value="1"/>
</dbReference>
<evidence type="ECO:0000313" key="15">
    <source>
        <dbReference type="Proteomes" id="UP000033047"/>
    </source>
</evidence>
<dbReference type="HOGENOM" id="CLU_004317_0_1_10"/>
<evidence type="ECO:0000256" key="3">
    <source>
        <dbReference type="ARBA" id="ARBA00022452"/>
    </source>
</evidence>
<evidence type="ECO:0000259" key="13">
    <source>
        <dbReference type="Pfam" id="PF07715"/>
    </source>
</evidence>
<dbReference type="PANTHER" id="PTHR32552">
    <property type="entry name" value="FERRICHROME IRON RECEPTOR-RELATED"/>
    <property type="match status" value="1"/>
</dbReference>
<dbReference type="Pfam" id="PF13715">
    <property type="entry name" value="CarbopepD_reg_2"/>
    <property type="match status" value="1"/>
</dbReference>
<dbReference type="InterPro" id="IPR039426">
    <property type="entry name" value="TonB-dep_rcpt-like"/>
</dbReference>
<dbReference type="SUPFAM" id="SSF49464">
    <property type="entry name" value="Carboxypeptidase regulatory domain-like"/>
    <property type="match status" value="1"/>
</dbReference>
<proteinExistence type="inferred from homology"/>
<evidence type="ECO:0000256" key="7">
    <source>
        <dbReference type="ARBA" id="ARBA00023065"/>
    </source>
</evidence>
<dbReference type="GO" id="GO:0009279">
    <property type="term" value="C:cell outer membrane"/>
    <property type="evidence" value="ECO:0007669"/>
    <property type="project" value="UniProtKB-SubCell"/>
</dbReference>
<feature type="domain" description="TonB-dependent receptor plug" evidence="13">
    <location>
        <begin position="142"/>
        <end position="247"/>
    </location>
</feature>
<dbReference type="GO" id="GO:0006826">
    <property type="term" value="P:iron ion transport"/>
    <property type="evidence" value="ECO:0007669"/>
    <property type="project" value="UniProtKB-KW"/>
</dbReference>
<evidence type="ECO:0000256" key="2">
    <source>
        <dbReference type="ARBA" id="ARBA00022448"/>
    </source>
</evidence>
<dbReference type="GeneID" id="69982226"/>
<dbReference type="InterPro" id="IPR023996">
    <property type="entry name" value="TonB-dep_OMP_SusC/RagA"/>
</dbReference>
<keyword evidence="4" id="KW-0410">Iron transport</keyword>
<comment type="subcellular location">
    <subcellularLocation>
        <location evidence="1 11">Cell outer membrane</location>
        <topology evidence="1 11">Multi-pass membrane protein</topology>
    </subcellularLocation>
</comment>
<evidence type="ECO:0000256" key="8">
    <source>
        <dbReference type="ARBA" id="ARBA00023077"/>
    </source>
</evidence>
<name>A0A0F5JL56_9BACT</name>
<evidence type="ECO:0000256" key="6">
    <source>
        <dbReference type="ARBA" id="ARBA00023004"/>
    </source>
</evidence>
<keyword evidence="7" id="KW-0406">Ion transport</keyword>
<dbReference type="Gene3D" id="2.40.170.20">
    <property type="entry name" value="TonB-dependent receptor, beta-barrel domain"/>
    <property type="match status" value="1"/>
</dbReference>
<keyword evidence="6" id="KW-0408">Iron</keyword>
<dbReference type="RefSeq" id="WP_046145445.1">
    <property type="nucleotide sequence ID" value="NZ_KQ033912.1"/>
</dbReference>
<evidence type="ECO:0000256" key="9">
    <source>
        <dbReference type="ARBA" id="ARBA00023136"/>
    </source>
</evidence>
<keyword evidence="9 11" id="KW-0472">Membrane</keyword>
<keyword evidence="8" id="KW-0798">TonB box</keyword>
<dbReference type="InterPro" id="IPR036942">
    <property type="entry name" value="Beta-barrel_TonB_sf"/>
</dbReference>
<keyword evidence="3 11" id="KW-1134">Transmembrane beta strand</keyword>
<protein>
    <submittedName>
        <fullName evidence="14">SusC/RagA family TonB-linked outer membrane protein</fullName>
    </submittedName>
</protein>
<dbReference type="InterPro" id="IPR037066">
    <property type="entry name" value="Plug_dom_sf"/>
</dbReference>
<evidence type="ECO:0000256" key="5">
    <source>
        <dbReference type="ARBA" id="ARBA00022692"/>
    </source>
</evidence>
<dbReference type="NCBIfam" id="TIGR04057">
    <property type="entry name" value="SusC_RagA_signa"/>
    <property type="match status" value="1"/>
</dbReference>
<dbReference type="EMBL" id="AQHV01000006">
    <property type="protein sequence ID" value="KKB58167.1"/>
    <property type="molecule type" value="Genomic_DNA"/>
</dbReference>
<dbReference type="Proteomes" id="UP000033047">
    <property type="component" value="Unassembled WGS sequence"/>
</dbReference>
<dbReference type="AlphaFoldDB" id="A0A0F5JL56"/>
<dbReference type="FunFam" id="2.60.40.1120:FF:000003">
    <property type="entry name" value="Outer membrane protein Omp121"/>
    <property type="match status" value="1"/>
</dbReference>
<dbReference type="PANTHER" id="PTHR32552:SF81">
    <property type="entry name" value="TONB-DEPENDENT OUTER MEMBRANE RECEPTOR"/>
    <property type="match status" value="1"/>
</dbReference>
<dbReference type="NCBIfam" id="TIGR04056">
    <property type="entry name" value="OMP_RagA_SusC"/>
    <property type="match status" value="1"/>
</dbReference>
<keyword evidence="12" id="KW-0732">Signal</keyword>
<comment type="caution">
    <text evidence="14">The sequence shown here is derived from an EMBL/GenBank/DDBJ whole genome shotgun (WGS) entry which is preliminary data.</text>
</comment>
<keyword evidence="10 11" id="KW-0998">Cell outer membrane</keyword>
<evidence type="ECO:0000256" key="10">
    <source>
        <dbReference type="ARBA" id="ARBA00023237"/>
    </source>
</evidence>